<proteinExistence type="predicted"/>
<dbReference type="Pfam" id="PF12651">
    <property type="entry name" value="RHH_3"/>
    <property type="match status" value="1"/>
</dbReference>
<dbReference type="AlphaFoldDB" id="X1HDU2"/>
<gene>
    <name evidence="2" type="ORF">S03H2_35942</name>
</gene>
<dbReference type="EMBL" id="BARU01022020">
    <property type="protein sequence ID" value="GAH51989.1"/>
    <property type="molecule type" value="Genomic_DNA"/>
</dbReference>
<protein>
    <recommendedName>
        <fullName evidence="1">Predicted DNA-binding protein ribbon-helix-helix domain-containing protein</fullName>
    </recommendedName>
</protein>
<accession>X1HDU2</accession>
<evidence type="ECO:0000313" key="2">
    <source>
        <dbReference type="EMBL" id="GAH51989.1"/>
    </source>
</evidence>
<comment type="caution">
    <text evidence="2">The sequence shown here is derived from an EMBL/GenBank/DDBJ whole genome shotgun (WGS) entry which is preliminary data.</text>
</comment>
<feature type="domain" description="Predicted DNA-binding protein ribbon-helix-helix" evidence="1">
    <location>
        <begin position="22"/>
        <end position="58"/>
    </location>
</feature>
<evidence type="ECO:0000259" key="1">
    <source>
        <dbReference type="Pfam" id="PF12651"/>
    </source>
</evidence>
<name>X1HDU2_9ZZZZ</name>
<dbReference type="InterPro" id="IPR038733">
    <property type="entry name" value="Predicted_DNA_bind_prot_RHH"/>
</dbReference>
<organism evidence="2">
    <name type="scientific">marine sediment metagenome</name>
    <dbReference type="NCBI Taxonomy" id="412755"/>
    <lineage>
        <taxon>unclassified sequences</taxon>
        <taxon>metagenomes</taxon>
        <taxon>ecological metagenomes</taxon>
    </lineage>
</organism>
<sequence length="67" mass="8037">MKINKHELLKKLTQENYLKFKTLSIKEEQLEALRKLSKETGIPQSLLIRRTIDNLLRDRKKLNEKAF</sequence>
<reference evidence="2" key="1">
    <citation type="journal article" date="2014" name="Front. Microbiol.">
        <title>High frequency of phylogenetically diverse reductive dehalogenase-homologous genes in deep subseafloor sedimentary metagenomes.</title>
        <authorList>
            <person name="Kawai M."/>
            <person name="Futagami T."/>
            <person name="Toyoda A."/>
            <person name="Takaki Y."/>
            <person name="Nishi S."/>
            <person name="Hori S."/>
            <person name="Arai W."/>
            <person name="Tsubouchi T."/>
            <person name="Morono Y."/>
            <person name="Uchiyama I."/>
            <person name="Ito T."/>
            <person name="Fujiyama A."/>
            <person name="Inagaki F."/>
            <person name="Takami H."/>
        </authorList>
    </citation>
    <scope>NUCLEOTIDE SEQUENCE</scope>
    <source>
        <strain evidence="2">Expedition CK06-06</strain>
    </source>
</reference>